<dbReference type="Pfam" id="PF20658">
    <property type="entry name" value="MSG_insertion"/>
    <property type="match status" value="1"/>
</dbReference>
<feature type="compositionally biased region" description="Basic and acidic residues" evidence="1">
    <location>
        <begin position="1"/>
        <end position="12"/>
    </location>
</feature>
<proteinExistence type="predicted"/>
<evidence type="ECO:0000256" key="1">
    <source>
        <dbReference type="SAM" id="MobiDB-lite"/>
    </source>
</evidence>
<feature type="domain" description="Malate synthase G alpha-beta insertion" evidence="2">
    <location>
        <begin position="39"/>
        <end position="102"/>
    </location>
</feature>
<feature type="region of interest" description="Disordered" evidence="1">
    <location>
        <begin position="1"/>
        <end position="21"/>
    </location>
</feature>
<dbReference type="SUPFAM" id="SSF51645">
    <property type="entry name" value="Malate synthase G"/>
    <property type="match status" value="1"/>
</dbReference>
<dbReference type="PANTHER" id="PTHR42739:SF1">
    <property type="entry name" value="MALATE SYNTHASE G"/>
    <property type="match status" value="1"/>
</dbReference>
<dbReference type="PANTHER" id="PTHR42739">
    <property type="entry name" value="MALATE SYNTHASE G"/>
    <property type="match status" value="1"/>
</dbReference>
<dbReference type="RefSeq" id="WP_205157469.1">
    <property type="nucleotide sequence ID" value="NZ_JAFEUM010000002.1"/>
</dbReference>
<sequence>MTMTHRIHDEHSPNSLSENPMTPQLREVKKAKPCQQHVVKSFLDKNFPLDGGSHQDVASYYVYYCNLMVCFKDGRLSGLVKPSQFVALGGHKDSPEALVFKNDSGSHLELTLGKRRGADGLVTISDLQLETQTTLSADNLGGVRYWVSLMENSNQGAPIAHLEDKEYRSKRDDDYQLTRFV</sequence>
<dbReference type="Proteomes" id="UP000809621">
    <property type="component" value="Unassembled WGS sequence"/>
</dbReference>
<comment type="caution">
    <text evidence="3">The sequence shown here is derived from an EMBL/GenBank/DDBJ whole genome shotgun (WGS) entry which is preliminary data.</text>
</comment>
<organism evidence="3 4">
    <name type="scientific">Vibrio ulleungensis</name>
    <dbReference type="NCBI Taxonomy" id="2807619"/>
    <lineage>
        <taxon>Bacteria</taxon>
        <taxon>Pseudomonadati</taxon>
        <taxon>Pseudomonadota</taxon>
        <taxon>Gammaproteobacteria</taxon>
        <taxon>Vibrionales</taxon>
        <taxon>Vibrionaceae</taxon>
        <taxon>Vibrio</taxon>
    </lineage>
</organism>
<protein>
    <recommendedName>
        <fullName evidence="2">Malate synthase G alpha-beta insertion domain-containing protein</fullName>
    </recommendedName>
</protein>
<accession>A0ABS2HH91</accession>
<evidence type="ECO:0000313" key="3">
    <source>
        <dbReference type="EMBL" id="MBM7035842.1"/>
    </source>
</evidence>
<keyword evidence="4" id="KW-1185">Reference proteome</keyword>
<reference evidence="3 4" key="1">
    <citation type="submission" date="2021-02" db="EMBL/GenBank/DDBJ databases">
        <authorList>
            <person name="Park J.-S."/>
        </authorList>
    </citation>
    <scope>NUCLEOTIDE SEQUENCE [LARGE SCALE GENOMIC DNA]</scope>
    <source>
        <strain evidence="3 4">188UL20-2</strain>
    </source>
</reference>
<name>A0ABS2HH91_9VIBR</name>
<gene>
    <name evidence="3" type="ORF">JQC93_05425</name>
</gene>
<dbReference type="Gene3D" id="2.170.170.11">
    <property type="entry name" value="Malate synthase G - maily-beta sub-domain"/>
    <property type="match status" value="1"/>
</dbReference>
<dbReference type="InterPro" id="IPR006253">
    <property type="entry name" value="Malate_synthG"/>
</dbReference>
<evidence type="ECO:0000313" key="4">
    <source>
        <dbReference type="Proteomes" id="UP000809621"/>
    </source>
</evidence>
<dbReference type="InterPro" id="IPR048357">
    <property type="entry name" value="MSG_insertion"/>
</dbReference>
<dbReference type="InterPro" id="IPR011076">
    <property type="entry name" value="Malate_synth_sf"/>
</dbReference>
<evidence type="ECO:0000259" key="2">
    <source>
        <dbReference type="Pfam" id="PF20658"/>
    </source>
</evidence>
<dbReference type="EMBL" id="JAFEUM010000002">
    <property type="protein sequence ID" value="MBM7035842.1"/>
    <property type="molecule type" value="Genomic_DNA"/>
</dbReference>